<name>A0A6J4IBU4_9ACTN</name>
<dbReference type="AlphaFoldDB" id="A0A6J4IBU4"/>
<feature type="compositionally biased region" description="Basic residues" evidence="1">
    <location>
        <begin position="141"/>
        <end position="164"/>
    </location>
</feature>
<feature type="non-terminal residue" evidence="2">
    <location>
        <position position="1"/>
    </location>
</feature>
<gene>
    <name evidence="2" type="ORF">AVDCRST_MAG52-1879</name>
</gene>
<feature type="compositionally biased region" description="Basic residues" evidence="1">
    <location>
        <begin position="27"/>
        <end position="49"/>
    </location>
</feature>
<evidence type="ECO:0000256" key="1">
    <source>
        <dbReference type="SAM" id="MobiDB-lite"/>
    </source>
</evidence>
<organism evidence="2">
    <name type="scientific">uncultured Blastococcus sp</name>
    <dbReference type="NCBI Taxonomy" id="217144"/>
    <lineage>
        <taxon>Bacteria</taxon>
        <taxon>Bacillati</taxon>
        <taxon>Actinomycetota</taxon>
        <taxon>Actinomycetes</taxon>
        <taxon>Geodermatophilales</taxon>
        <taxon>Geodermatophilaceae</taxon>
        <taxon>Blastococcus</taxon>
        <taxon>environmental samples</taxon>
    </lineage>
</organism>
<feature type="non-terminal residue" evidence="2">
    <location>
        <position position="176"/>
    </location>
</feature>
<reference evidence="2" key="1">
    <citation type="submission" date="2020-02" db="EMBL/GenBank/DDBJ databases">
        <authorList>
            <person name="Meier V. D."/>
        </authorList>
    </citation>
    <scope>NUCLEOTIDE SEQUENCE</scope>
    <source>
        <strain evidence="2">AVDCRST_MAG52</strain>
    </source>
</reference>
<dbReference type="EMBL" id="CADCTN010000129">
    <property type="protein sequence ID" value="CAA9245767.1"/>
    <property type="molecule type" value="Genomic_DNA"/>
</dbReference>
<feature type="region of interest" description="Disordered" evidence="1">
    <location>
        <begin position="1"/>
        <end position="176"/>
    </location>
</feature>
<accession>A0A6J4IBU4</accession>
<sequence>GRGAPGCRRPAHPHGVGRPPGRSHPLAGRRRDRRRPRCAAGRRRGHPGRQRPAGPRTRPGRHRPGPAGPDRGRCRHRCPPPHQALAGGARRHPLADGTPAHRRPGDHRVRAGGLRRARSDPGAGAPAAAEHRGLAHPCRPGARRRRGARRARGRGPVGAHRRGAAHALRREGRPPL</sequence>
<evidence type="ECO:0000313" key="2">
    <source>
        <dbReference type="EMBL" id="CAA9245767.1"/>
    </source>
</evidence>
<protein>
    <submittedName>
        <fullName evidence="2">Uncharacterized protein</fullName>
    </submittedName>
</protein>
<proteinExistence type="predicted"/>